<keyword evidence="3" id="KW-1003">Cell membrane</keyword>
<feature type="transmembrane region" description="Helical" evidence="7">
    <location>
        <begin position="590"/>
        <end position="611"/>
    </location>
</feature>
<keyword evidence="5 7" id="KW-1133">Transmembrane helix</keyword>
<dbReference type="GO" id="GO:0005886">
    <property type="term" value="C:plasma membrane"/>
    <property type="evidence" value="ECO:0007669"/>
    <property type="project" value="UniProtKB-SubCell"/>
</dbReference>
<feature type="transmembrane region" description="Helical" evidence="7">
    <location>
        <begin position="408"/>
        <end position="426"/>
    </location>
</feature>
<comment type="subcellular location">
    <subcellularLocation>
        <location evidence="1">Cell membrane</location>
        <topology evidence="1">Multi-pass membrane protein</topology>
    </subcellularLocation>
</comment>
<name>A0A094Q7Y6_9ZZZZ</name>
<dbReference type="SUPFAM" id="SSF82866">
    <property type="entry name" value="Multidrug efflux transporter AcrB transmembrane domain"/>
    <property type="match status" value="2"/>
</dbReference>
<evidence type="ECO:0000313" key="9">
    <source>
        <dbReference type="EMBL" id="KGA19477.1"/>
    </source>
</evidence>
<feature type="transmembrane region" description="Helical" evidence="7">
    <location>
        <begin position="240"/>
        <end position="261"/>
    </location>
</feature>
<dbReference type="PANTHER" id="PTHR33406">
    <property type="entry name" value="MEMBRANE PROTEIN MJ1562-RELATED"/>
    <property type="match status" value="1"/>
</dbReference>
<gene>
    <name evidence="9" type="ORF">GM51_6520</name>
</gene>
<evidence type="ECO:0000256" key="7">
    <source>
        <dbReference type="SAM" id="Phobius"/>
    </source>
</evidence>
<dbReference type="EMBL" id="JNSL01000030">
    <property type="protein sequence ID" value="KGA19477.1"/>
    <property type="molecule type" value="Genomic_DNA"/>
</dbReference>
<feature type="transmembrane region" description="Helical" evidence="7">
    <location>
        <begin position="623"/>
        <end position="642"/>
    </location>
</feature>
<feature type="transmembrane region" description="Helical" evidence="7">
    <location>
        <begin position="348"/>
        <end position="372"/>
    </location>
</feature>
<feature type="domain" description="Membrane transport protein MMPL" evidence="8">
    <location>
        <begin position="95"/>
        <end position="407"/>
    </location>
</feature>
<feature type="domain" description="Membrane transport protein MMPL" evidence="8">
    <location>
        <begin position="443"/>
        <end position="730"/>
    </location>
</feature>
<feature type="transmembrane region" description="Helical" evidence="7">
    <location>
        <begin position="690"/>
        <end position="711"/>
    </location>
</feature>
<reference evidence="9" key="1">
    <citation type="submission" date="2014-06" db="EMBL/GenBank/DDBJ databases">
        <title>Key roles for freshwater Actinobacteria revealed by deep metagenomic sequencing.</title>
        <authorList>
            <person name="Ghai R."/>
            <person name="Mizuno C.M."/>
            <person name="Picazo A."/>
            <person name="Camacho A."/>
            <person name="Rodriguez-Valera F."/>
        </authorList>
    </citation>
    <scope>NUCLEOTIDE SEQUENCE</scope>
</reference>
<dbReference type="Pfam" id="PF03176">
    <property type="entry name" value="MMPL"/>
    <property type="match status" value="2"/>
</dbReference>
<sequence length="738" mass="78558">MFSDAKSKTSKIKGRKPLWLAIVVVIVWMSISSFTGPLFGKLSTVQENNNSSFLPEDSVATRAANAIAKFSDSANDQIPALVLFKGEVTPEKIASAQAFAQTLGSKILVHSDGELLKDAKGKEVSIPIGNYFIEGAPITAFPSEDGKVILANFPISVQIATELLPDDKEPALIGVIDAIRYYANEYAESNGFVTHTTGFAGILADLFGAFGSVDSALLLTTAGVVAIILIFVYRSPILWILPLLSAGLALTLAGGVIYLLAKNDVITLDGQSQGILSVLVLGAATDYALLLIARYREELHLHESRFDAMKVAWRGVVEPILASGTTVVIGLMVLLLSQLNNNRGLGPVGAIGIICSMITILTLLPALLVIFGRWIFWPKVARFGEADEKLTGAWAKVGAATERKPRKYWVGATALLIVLAGFSTTLNATGLSTIDSFTKRTDSVIGQEELLKHFPGGQGQPTQVVVKESVASAAIAKLKSNPGVDSVEAMFMGFAVPGQPLPPTKVVDGNMLLNVTLKYAPDSEEAIAMIPRLRADMGSVDPAILVGGSTSVSYDINQASKHDRNLIIPIVLFLIAIILGLLLRSIYAAVLLLGTVVISFFATLGVCAIVFNHIFGFAGADPAFPLFAFIFLVALGIDYNIFLMTRVREESLRLGTRAGMTKALTVTGGVITSAGIVLAATFAVLGVLPLVFLAQLGFAVAFGVLLDTMIVRSILVPALVHEIGPKVWWPSKLQHHGK</sequence>
<comment type="similarity">
    <text evidence="2">Belongs to the resistance-nodulation-cell division (RND) (TC 2.A.6) family. MmpL subfamily.</text>
</comment>
<accession>A0A094Q7Y6</accession>
<dbReference type="AlphaFoldDB" id="A0A094Q7Y6"/>
<evidence type="ECO:0000256" key="3">
    <source>
        <dbReference type="ARBA" id="ARBA00022475"/>
    </source>
</evidence>
<keyword evidence="6 7" id="KW-0472">Membrane</keyword>
<dbReference type="Gene3D" id="1.20.1640.10">
    <property type="entry name" value="Multidrug efflux transporter AcrB transmembrane domain"/>
    <property type="match status" value="2"/>
</dbReference>
<feature type="transmembrane region" description="Helical" evidence="7">
    <location>
        <begin position="663"/>
        <end position="684"/>
    </location>
</feature>
<organism evidence="9">
    <name type="scientific">freshwater metagenome</name>
    <dbReference type="NCBI Taxonomy" id="449393"/>
    <lineage>
        <taxon>unclassified sequences</taxon>
        <taxon>metagenomes</taxon>
        <taxon>ecological metagenomes</taxon>
    </lineage>
</organism>
<evidence type="ECO:0000259" key="8">
    <source>
        <dbReference type="Pfam" id="PF03176"/>
    </source>
</evidence>
<feature type="transmembrane region" description="Helical" evidence="7">
    <location>
        <begin position="316"/>
        <end position="336"/>
    </location>
</feature>
<feature type="transmembrane region" description="Helical" evidence="7">
    <location>
        <begin position="273"/>
        <end position="295"/>
    </location>
</feature>
<evidence type="ECO:0000256" key="2">
    <source>
        <dbReference type="ARBA" id="ARBA00010157"/>
    </source>
</evidence>
<keyword evidence="4 7" id="KW-0812">Transmembrane</keyword>
<dbReference type="InterPro" id="IPR050545">
    <property type="entry name" value="Mycobact_MmpL"/>
</dbReference>
<feature type="transmembrane region" description="Helical" evidence="7">
    <location>
        <begin position="215"/>
        <end position="233"/>
    </location>
</feature>
<feature type="transmembrane region" description="Helical" evidence="7">
    <location>
        <begin position="566"/>
        <end position="583"/>
    </location>
</feature>
<dbReference type="PANTHER" id="PTHR33406:SF6">
    <property type="entry name" value="MEMBRANE PROTEIN YDGH-RELATED"/>
    <property type="match status" value="1"/>
</dbReference>
<evidence type="ECO:0000256" key="5">
    <source>
        <dbReference type="ARBA" id="ARBA00022989"/>
    </source>
</evidence>
<proteinExistence type="inferred from homology"/>
<comment type="caution">
    <text evidence="9">The sequence shown here is derived from an EMBL/GenBank/DDBJ whole genome shotgun (WGS) entry which is preliminary data.</text>
</comment>
<feature type="transmembrane region" description="Helical" evidence="7">
    <location>
        <begin position="18"/>
        <end position="39"/>
    </location>
</feature>
<dbReference type="InterPro" id="IPR004869">
    <property type="entry name" value="MMPL_dom"/>
</dbReference>
<evidence type="ECO:0000256" key="1">
    <source>
        <dbReference type="ARBA" id="ARBA00004651"/>
    </source>
</evidence>
<evidence type="ECO:0000256" key="4">
    <source>
        <dbReference type="ARBA" id="ARBA00022692"/>
    </source>
</evidence>
<protein>
    <recommendedName>
        <fullName evidence="8">Membrane transport protein MMPL domain-containing protein</fullName>
    </recommendedName>
</protein>
<evidence type="ECO:0000256" key="6">
    <source>
        <dbReference type="ARBA" id="ARBA00023136"/>
    </source>
</evidence>